<protein>
    <submittedName>
        <fullName evidence="2">Uncharacterized protein</fullName>
    </submittedName>
</protein>
<dbReference type="OrthoDB" id="1822612at2"/>
<keyword evidence="1" id="KW-1133">Transmembrane helix</keyword>
<name>A0A1H6KKU9_RUMFL</name>
<gene>
    <name evidence="2" type="ORF">SAMN02910265_02544</name>
</gene>
<dbReference type="EMBL" id="FNWV01000010">
    <property type="protein sequence ID" value="SEH76306.1"/>
    <property type="molecule type" value="Genomic_DNA"/>
</dbReference>
<evidence type="ECO:0000313" key="2">
    <source>
        <dbReference type="EMBL" id="SEH76306.1"/>
    </source>
</evidence>
<keyword evidence="1" id="KW-0472">Membrane</keyword>
<reference evidence="2 3" key="1">
    <citation type="submission" date="2016-10" db="EMBL/GenBank/DDBJ databases">
        <authorList>
            <person name="de Groot N.N."/>
        </authorList>
    </citation>
    <scope>NUCLEOTIDE SEQUENCE [LARGE SCALE GENOMIC DNA]</scope>
    <source>
        <strain evidence="2 3">YAD2003</strain>
    </source>
</reference>
<evidence type="ECO:0000256" key="1">
    <source>
        <dbReference type="SAM" id="Phobius"/>
    </source>
</evidence>
<sequence>MESEEKAEQDTTEELLDTYERKRNNKADDVIATQAVLCIILAVMFCCGRYFYPEITEAVFTRLKGLASDSSYVIVNPIDLLREILDKH</sequence>
<proteinExistence type="predicted"/>
<keyword evidence="1" id="KW-0812">Transmembrane</keyword>
<evidence type="ECO:0000313" key="3">
    <source>
        <dbReference type="Proteomes" id="UP000183190"/>
    </source>
</evidence>
<feature type="transmembrane region" description="Helical" evidence="1">
    <location>
        <begin position="31"/>
        <end position="52"/>
    </location>
</feature>
<accession>A0A1H6KKU9</accession>
<dbReference type="RefSeq" id="WP_074718011.1">
    <property type="nucleotide sequence ID" value="NZ_FNWV01000010.1"/>
</dbReference>
<dbReference type="Proteomes" id="UP000183190">
    <property type="component" value="Unassembled WGS sequence"/>
</dbReference>
<organism evidence="2 3">
    <name type="scientific">Ruminococcus flavefaciens</name>
    <dbReference type="NCBI Taxonomy" id="1265"/>
    <lineage>
        <taxon>Bacteria</taxon>
        <taxon>Bacillati</taxon>
        <taxon>Bacillota</taxon>
        <taxon>Clostridia</taxon>
        <taxon>Eubacteriales</taxon>
        <taxon>Oscillospiraceae</taxon>
        <taxon>Ruminococcus</taxon>
    </lineage>
</organism>
<dbReference type="AlphaFoldDB" id="A0A1H6KKU9"/>